<dbReference type="Proteomes" id="UP000438760">
    <property type="component" value="Unassembled WGS sequence"/>
</dbReference>
<dbReference type="SUPFAM" id="SSF158446">
    <property type="entry name" value="IVS-encoded protein-like"/>
    <property type="match status" value="1"/>
</dbReference>
<organism evidence="1 2">
    <name type="scientific">Myroides albus</name>
    <dbReference type="NCBI Taxonomy" id="2562892"/>
    <lineage>
        <taxon>Bacteria</taxon>
        <taxon>Pseudomonadati</taxon>
        <taxon>Bacteroidota</taxon>
        <taxon>Flavobacteriia</taxon>
        <taxon>Flavobacteriales</taxon>
        <taxon>Flavobacteriaceae</taxon>
        <taxon>Myroides</taxon>
    </lineage>
</organism>
<comment type="caution">
    <text evidence="1">The sequence shown here is derived from an EMBL/GenBank/DDBJ whole genome shotgun (WGS) entry which is preliminary data.</text>
</comment>
<accession>A0A6I3LFS1</accession>
<reference evidence="1 2" key="1">
    <citation type="submission" date="2019-11" db="EMBL/GenBank/DDBJ databases">
        <title>Genome of Strain BIT-d1.</title>
        <authorList>
            <person name="Yang Y."/>
        </authorList>
    </citation>
    <scope>NUCLEOTIDE SEQUENCE [LARGE SCALE GENOMIC DNA]</scope>
    <source>
        <strain evidence="1 2">BIT-d1</strain>
    </source>
</reference>
<dbReference type="RefSeq" id="WP_155091356.1">
    <property type="nucleotide sequence ID" value="NZ_CP102754.1"/>
</dbReference>
<evidence type="ECO:0000313" key="1">
    <source>
        <dbReference type="EMBL" id="MTG97308.1"/>
    </source>
</evidence>
<protein>
    <submittedName>
        <fullName evidence="1">Four helix bundle protein</fullName>
    </submittedName>
</protein>
<dbReference type="AlphaFoldDB" id="A0A6I3LFS1"/>
<keyword evidence="2" id="KW-1185">Reference proteome</keyword>
<evidence type="ECO:0000313" key="2">
    <source>
        <dbReference type="Proteomes" id="UP000438760"/>
    </source>
</evidence>
<dbReference type="InterPro" id="IPR036583">
    <property type="entry name" value="23S_rRNA_IVS_sf"/>
</dbReference>
<dbReference type="Gene3D" id="1.20.1440.60">
    <property type="entry name" value="23S rRNA-intervening sequence"/>
    <property type="match status" value="1"/>
</dbReference>
<name>A0A6I3LFS1_9FLAO</name>
<dbReference type="InterPro" id="IPR012657">
    <property type="entry name" value="23S_rRNA-intervening_sequence"/>
</dbReference>
<dbReference type="EMBL" id="WMJX01000005">
    <property type="protein sequence ID" value="MTG97308.1"/>
    <property type="molecule type" value="Genomic_DNA"/>
</dbReference>
<dbReference type="Pfam" id="PF05635">
    <property type="entry name" value="23S_rRNA_IVP"/>
    <property type="match status" value="1"/>
</dbReference>
<dbReference type="PANTHER" id="PTHR38471">
    <property type="entry name" value="FOUR HELIX BUNDLE PROTEIN"/>
    <property type="match status" value="1"/>
</dbReference>
<dbReference type="NCBIfam" id="TIGR02436">
    <property type="entry name" value="four helix bundle protein"/>
    <property type="match status" value="1"/>
</dbReference>
<dbReference type="PIRSF" id="PIRSF035652">
    <property type="entry name" value="CHP02436"/>
    <property type="match status" value="1"/>
</dbReference>
<proteinExistence type="predicted"/>
<dbReference type="PANTHER" id="PTHR38471:SF2">
    <property type="entry name" value="FOUR HELIX BUNDLE PROTEIN"/>
    <property type="match status" value="1"/>
</dbReference>
<sequence length="122" mass="14038">MKEDNIIQIKSFKFAVRIIKVYQHLTTEKKEYILSKQLLRSGTSIGANIEETIGAQSEKDFLSKLSIAYKEARETHYWICLLAETDYFTPKEKNSLLKDIEELLKLIGSIQISLKAKLKSAK</sequence>
<gene>
    <name evidence="1" type="ORF">GJV76_04030</name>
</gene>
<dbReference type="OrthoDB" id="285993at2"/>